<name>A0A1H2TZS8_THIRO</name>
<dbReference type="EMBL" id="FNNZ01000004">
    <property type="protein sequence ID" value="SDW49271.1"/>
    <property type="molecule type" value="Genomic_DNA"/>
</dbReference>
<dbReference type="Proteomes" id="UP000198816">
    <property type="component" value="Unassembled WGS sequence"/>
</dbReference>
<sequence length="51" mass="5557">MTNPVESLAGLFQDAEKRRPVAIGVAENDAAPLVTARRHVIERAGEFQPEV</sequence>
<reference evidence="2" key="1">
    <citation type="submission" date="2016-10" db="EMBL/GenBank/DDBJ databases">
        <authorList>
            <person name="Varghese N."/>
            <person name="Submissions S."/>
        </authorList>
    </citation>
    <scope>NUCLEOTIDE SEQUENCE [LARGE SCALE GENOMIC DNA]</scope>
    <source>
        <strain evidence="2">DSM 217</strain>
    </source>
</reference>
<keyword evidence="2" id="KW-1185">Reference proteome</keyword>
<protein>
    <submittedName>
        <fullName evidence="1">Uncharacterized protein</fullName>
    </submittedName>
</protein>
<dbReference type="STRING" id="1058.SAMN05421783_104244"/>
<organism evidence="1 2">
    <name type="scientific">Thiocapsa roseopersicina</name>
    <dbReference type="NCBI Taxonomy" id="1058"/>
    <lineage>
        <taxon>Bacteria</taxon>
        <taxon>Pseudomonadati</taxon>
        <taxon>Pseudomonadota</taxon>
        <taxon>Gammaproteobacteria</taxon>
        <taxon>Chromatiales</taxon>
        <taxon>Chromatiaceae</taxon>
        <taxon>Thiocapsa</taxon>
    </lineage>
</organism>
<evidence type="ECO:0000313" key="2">
    <source>
        <dbReference type="Proteomes" id="UP000198816"/>
    </source>
</evidence>
<accession>A0A1H2TZS8</accession>
<gene>
    <name evidence="1" type="ORF">SAMN05421783_104244</name>
</gene>
<dbReference type="RefSeq" id="WP_175534521.1">
    <property type="nucleotide sequence ID" value="NZ_FNNZ01000004.1"/>
</dbReference>
<dbReference type="AlphaFoldDB" id="A0A1H2TZS8"/>
<evidence type="ECO:0000313" key="1">
    <source>
        <dbReference type="EMBL" id="SDW49271.1"/>
    </source>
</evidence>
<proteinExistence type="predicted"/>